<proteinExistence type="inferred from homology"/>
<keyword evidence="3" id="KW-0378">Hydrolase</keyword>
<dbReference type="OrthoDB" id="33870at2157"/>
<protein>
    <submittedName>
        <fullName evidence="13">Helicase</fullName>
    </submittedName>
</protein>
<dbReference type="PANTHER" id="PTHR47962:SF5">
    <property type="entry name" value="ATP-DEPENDENT HELICASE LHR-RELATED"/>
    <property type="match status" value="1"/>
</dbReference>
<dbReference type="Proteomes" id="UP000276588">
    <property type="component" value="Unassembled WGS sequence"/>
</dbReference>
<dbReference type="SUPFAM" id="SSF52540">
    <property type="entry name" value="P-loop containing nucleoside triphosphate hydrolases"/>
    <property type="match status" value="1"/>
</dbReference>
<dbReference type="SMART" id="SM00487">
    <property type="entry name" value="DEXDc"/>
    <property type="match status" value="1"/>
</dbReference>
<evidence type="ECO:0000256" key="4">
    <source>
        <dbReference type="ARBA" id="ARBA00022806"/>
    </source>
</evidence>
<evidence type="ECO:0000313" key="14">
    <source>
        <dbReference type="Proteomes" id="UP000276588"/>
    </source>
</evidence>
<feature type="domain" description="Helicase ATP-binding" evidence="11">
    <location>
        <begin position="40"/>
        <end position="221"/>
    </location>
</feature>
<evidence type="ECO:0000256" key="1">
    <source>
        <dbReference type="ARBA" id="ARBA00022741"/>
    </source>
</evidence>
<evidence type="ECO:0000259" key="11">
    <source>
        <dbReference type="PROSITE" id="PS51192"/>
    </source>
</evidence>
<dbReference type="GO" id="GO:0016887">
    <property type="term" value="F:ATP hydrolysis activity"/>
    <property type="evidence" value="ECO:0007669"/>
    <property type="project" value="TreeGrafter"/>
</dbReference>
<keyword evidence="14" id="KW-1185">Reference proteome</keyword>
<dbReference type="InterPro" id="IPR001650">
    <property type="entry name" value="Helicase_C-like"/>
</dbReference>
<dbReference type="Pfam" id="PF00271">
    <property type="entry name" value="Helicase_C"/>
    <property type="match status" value="1"/>
</dbReference>
<dbReference type="PROSITE" id="PS51194">
    <property type="entry name" value="HELICASE_CTER"/>
    <property type="match status" value="1"/>
</dbReference>
<gene>
    <name evidence="13" type="ORF">DM826_08950</name>
</gene>
<evidence type="ECO:0000256" key="8">
    <source>
        <dbReference type="ARBA" id="ARBA00023235"/>
    </source>
</evidence>
<dbReference type="InterPro" id="IPR052511">
    <property type="entry name" value="ATP-dep_Helicase"/>
</dbReference>
<evidence type="ECO:0000259" key="12">
    <source>
        <dbReference type="PROSITE" id="PS51194"/>
    </source>
</evidence>
<dbReference type="AlphaFoldDB" id="A0A3A6QA95"/>
<dbReference type="GO" id="GO:0005524">
    <property type="term" value="F:ATP binding"/>
    <property type="evidence" value="ECO:0007669"/>
    <property type="project" value="UniProtKB-KW"/>
</dbReference>
<evidence type="ECO:0000256" key="5">
    <source>
        <dbReference type="ARBA" id="ARBA00022840"/>
    </source>
</evidence>
<organism evidence="13 14">
    <name type="scientific">Halonotius aquaticus</name>
    <dbReference type="NCBI Taxonomy" id="2216978"/>
    <lineage>
        <taxon>Archaea</taxon>
        <taxon>Methanobacteriati</taxon>
        <taxon>Methanobacteriota</taxon>
        <taxon>Stenosarchaea group</taxon>
        <taxon>Halobacteria</taxon>
        <taxon>Halobacteriales</taxon>
        <taxon>Haloferacaceae</taxon>
        <taxon>Halonotius</taxon>
    </lineage>
</organism>
<dbReference type="GO" id="GO:0140097">
    <property type="term" value="F:catalytic activity, acting on DNA"/>
    <property type="evidence" value="ECO:0007669"/>
    <property type="project" value="UniProtKB-ARBA"/>
</dbReference>
<dbReference type="Pfam" id="PF19306">
    <property type="entry name" value="WHD_Lhr"/>
    <property type="match status" value="1"/>
</dbReference>
<dbReference type="GO" id="GO:0006281">
    <property type="term" value="P:DNA repair"/>
    <property type="evidence" value="ECO:0007669"/>
    <property type="project" value="UniProtKB-KW"/>
</dbReference>
<keyword evidence="7" id="KW-0234">DNA repair</keyword>
<keyword evidence="8" id="KW-0413">Isomerase</keyword>
<evidence type="ECO:0000256" key="3">
    <source>
        <dbReference type="ARBA" id="ARBA00022801"/>
    </source>
</evidence>
<comment type="caution">
    <text evidence="13">The sequence shown here is derived from an EMBL/GenBank/DDBJ whole genome shotgun (WGS) entry which is preliminary data.</text>
</comment>
<dbReference type="InterPro" id="IPR011545">
    <property type="entry name" value="DEAD/DEAH_box_helicase_dom"/>
</dbReference>
<dbReference type="PROSITE" id="PS51192">
    <property type="entry name" value="HELICASE_ATP_BIND_1"/>
    <property type="match status" value="1"/>
</dbReference>
<feature type="domain" description="Helicase C-terminal" evidence="12">
    <location>
        <begin position="284"/>
        <end position="429"/>
    </location>
</feature>
<evidence type="ECO:0000256" key="7">
    <source>
        <dbReference type="ARBA" id="ARBA00023204"/>
    </source>
</evidence>
<keyword evidence="1" id="KW-0547">Nucleotide-binding</keyword>
<dbReference type="InterPro" id="IPR017170">
    <property type="entry name" value="Lhr-like"/>
</dbReference>
<dbReference type="EMBL" id="QKNY01000013">
    <property type="protein sequence ID" value="RJX42807.1"/>
    <property type="molecule type" value="Genomic_DNA"/>
</dbReference>
<dbReference type="InterPro" id="IPR045628">
    <property type="entry name" value="Lhr_WH_dom"/>
</dbReference>
<evidence type="ECO:0000256" key="6">
    <source>
        <dbReference type="ARBA" id="ARBA00023125"/>
    </source>
</evidence>
<keyword evidence="6" id="KW-0238">DNA-binding</keyword>
<dbReference type="PANTHER" id="PTHR47962">
    <property type="entry name" value="ATP-DEPENDENT HELICASE LHR-RELATED-RELATED"/>
    <property type="match status" value="1"/>
</dbReference>
<accession>A0A3A6QA95</accession>
<dbReference type="Pfam" id="PF00270">
    <property type="entry name" value="DEAD"/>
    <property type="match status" value="1"/>
</dbReference>
<dbReference type="GO" id="GO:0004386">
    <property type="term" value="F:helicase activity"/>
    <property type="evidence" value="ECO:0007669"/>
    <property type="project" value="UniProtKB-KW"/>
</dbReference>
<dbReference type="Gene3D" id="3.40.50.300">
    <property type="entry name" value="P-loop containing nucleotide triphosphate hydrolases"/>
    <property type="match status" value="2"/>
</dbReference>
<name>A0A3A6QA95_9EURY</name>
<keyword evidence="5" id="KW-0067">ATP-binding</keyword>
<dbReference type="RefSeq" id="WP_120103057.1">
    <property type="nucleotide sequence ID" value="NZ_QKNY01000013.1"/>
</dbReference>
<evidence type="ECO:0000313" key="13">
    <source>
        <dbReference type="EMBL" id="RJX42807.1"/>
    </source>
</evidence>
<dbReference type="InterPro" id="IPR014001">
    <property type="entry name" value="Helicase_ATP-bd"/>
</dbReference>
<reference evidence="13 14" key="1">
    <citation type="submission" date="2018-06" db="EMBL/GenBank/DDBJ databases">
        <title>Halonotius sp. F13-13 a new haloarchaeeon isolated from a solar saltern from Isla Cristina, Huelva, Spain.</title>
        <authorList>
            <person name="Duran-Viseras A."/>
            <person name="Sanchez-Porro C."/>
            <person name="Ventosa A."/>
        </authorList>
    </citation>
    <scope>NUCLEOTIDE SEQUENCE [LARGE SCALE GENOMIC DNA]</scope>
    <source>
        <strain evidence="13 14">F13-13</strain>
    </source>
</reference>
<evidence type="ECO:0000256" key="9">
    <source>
        <dbReference type="ARBA" id="ARBA00093467"/>
    </source>
</evidence>
<dbReference type="InterPro" id="IPR013701">
    <property type="entry name" value="Lhr-like_DEAD/DEAH_assoc"/>
</dbReference>
<dbReference type="Pfam" id="PF08494">
    <property type="entry name" value="DEAD_assoc"/>
    <property type="match status" value="1"/>
</dbReference>
<dbReference type="SMART" id="SM00490">
    <property type="entry name" value="HELICc"/>
    <property type="match status" value="1"/>
</dbReference>
<comment type="similarity">
    <text evidence="9">Belongs to the Lhr helicase family. Lhr-Core subfamily.</text>
</comment>
<sequence length="972" mass="106708">MSSSGSQAGADAFRHLGDTVRSALSDRGFSQPTEPQRRAIPPLAAGDNALVLAPTGTGKTETAMLPVFDSLVAHRAAHGSTDGFAALYITPLRALNRDMRERLDWWGETLDLEIDVRHGDTTDYQRQQQADDPPDVLVTTPETLQAMLTGSKLRDALGDVRHVIIDEVHELAASKRGAQLTVGLERLQLLSGGFQRIGLSATVGDPEAVGRFLTGKRETDKPPAVETALDSEPPSGVDRSFEIVSVDVGSRVAFTVTRPEITPEDERLAGELATTEEMASHVRTIRDAVADNESTLVFVNTRQTAEALGSRLKKLDVSLEVHHGSLARDVRIDVEDRFKNGDLAGLVCTSSMELGIDVGRVDHVVQYGSPREVARLLQRVGRAGHRHDQVSQGTVITTDPDDTVESLVIARRASEGLVESTAIHHGSLDVLANQLVGLLMDFDDVSARAAYEICRRAAPFHELAEERFRAVVRELHSNRLCWLDEDADRLETAGGTWQYFYQNLSMIPDEESYEVYDMSSRTQIGTLDERFVVNFAAPGETFIQRGEMWRINDIDEDEARVNVAPIADPGGEVPSWVGQEIPVPAAVANEGGEIREIAGEQFARGAETDAVARDLAPRYPADNPTIESALDPIERQIESDHPIPTASRLILEAQASTVRLNSPFGHEINETLGRLLAALVGQRTGSSVGMSVDPYRIEFEVPSGVGLSAFRDVLLSTDPAHLESHLELALKGSETLKFTVTQVAAKFGSLKRYQGRGRFGGDRLLEALEDTPVYEEALREVFHRDLAVDDAADVLRQLQAGEIDLELVGEATPLGGSGSTHGQELLVPENADASVIETLQKRLRNDRILLCCCHCTEWEHTTKVRRVREQPECPECGSTRIAALNPWAEEVVTAVRAEQKDSEQERQTKRAYRAANLVQSHGKQAVIALAARGVGPDTAARIINNFREDEADFYRDILAEERQYARTQSFWD</sequence>
<evidence type="ECO:0000256" key="2">
    <source>
        <dbReference type="ARBA" id="ARBA00022763"/>
    </source>
</evidence>
<dbReference type="GO" id="GO:0003677">
    <property type="term" value="F:DNA binding"/>
    <property type="evidence" value="ECO:0007669"/>
    <property type="project" value="UniProtKB-KW"/>
</dbReference>
<dbReference type="PIRSF" id="PIRSF037307">
    <property type="entry name" value="Lhr-like_helic_prd"/>
    <property type="match status" value="1"/>
</dbReference>
<feature type="region of interest" description="Disordered" evidence="10">
    <location>
        <begin position="215"/>
        <end position="236"/>
    </location>
</feature>
<keyword evidence="4 13" id="KW-0347">Helicase</keyword>
<keyword evidence="2" id="KW-0227">DNA damage</keyword>
<evidence type="ECO:0000256" key="10">
    <source>
        <dbReference type="SAM" id="MobiDB-lite"/>
    </source>
</evidence>
<dbReference type="InterPro" id="IPR027417">
    <property type="entry name" value="P-loop_NTPase"/>
</dbReference>